<proteinExistence type="predicted"/>
<dbReference type="Proteomes" id="UP000220251">
    <property type="component" value="Unassembled WGS sequence"/>
</dbReference>
<organism evidence="1 2">
    <name type="scientific">Estrella lausannensis</name>
    <dbReference type="NCBI Taxonomy" id="483423"/>
    <lineage>
        <taxon>Bacteria</taxon>
        <taxon>Pseudomonadati</taxon>
        <taxon>Chlamydiota</taxon>
        <taxon>Chlamydiia</taxon>
        <taxon>Parachlamydiales</taxon>
        <taxon>Candidatus Criblamydiaceae</taxon>
        <taxon>Estrella</taxon>
    </lineage>
</organism>
<dbReference type="PROSITE" id="PS50890">
    <property type="entry name" value="PUA"/>
    <property type="match status" value="1"/>
</dbReference>
<sequence>MIKKWIFGLLALVLVAGVVMIAYASDFKVALLRSYASSVMSSSSGGEFTYQKAHFADDGALEVEGLTLGFKSIEEDSGLTLTIAKTRVEMGFSLWPLSVTLQAHLDSPQVSIGTGSSLGRLTEHFKTSASLLTVKAEIDIQKGIIRFDDRGGTVEYGVEGSLKIHDPLRSTLHIQSAADSSSLLVRFNGTDPLEESLAIHCRKAEVCPLFNFLASSLPFIDRIRLSSGTLDGNVLVARGKNGVAAVQGGLSFNEVSFADTEGKFKGRIPHFVFDADFQRKIPRIVIGKGSLKEEAKIEVIPEGREPYFITFQEGSVYVEAVKTIHVQFTGFGLHGNRSLPFEGKGHFNVLHAGSETASVSLQLAYHEHARAALEARLTEMGRGWRSLNMTLSDFTEREFNFLEDAFSSFSPVLPAFNFEKGTFSGKAYAHLLGKVLKEVQVDSIAFQNSSIKFPEHNLIIQSDELLLKVGLNLAAKDPKGSLKADMRIKNGRVEGKDPVDYLATQCDADILVENGALKHLKAEGIIQGVFGRIDFDPANPKGAALAFASPLVNLSEHFPEKFASAIRRNYSDETVYLEAFARQGDENVEFRGVLSVSGKNHEAIASGNFGFKALKSKERPKEEMEEVKRESVSSSSKFDTVVREAASKPFRERLRIEDGWFFFDKMDLSKGIAPFLFIDAEGDPAPLELSGKAIIKGEFDSQGMQIHYDAENIRFEGEDFAIDIDRIYRQDSHKDNLTPANHVFNFEEGTHFGVIPVMQGTYTDKGSGIVFEDVSCQICPRDEKVEVQKIEALSSGILFKGNALVDYSLPGKGVLDIFVGTSAITGRAMDLKNFLSHLQSGSYIAYVPIDGEISSREGDCQFYFKVRPSGTVVDSKINGSLYEGSISLGTSDAVFREIGFSVSYETGGALSVRGLQGTLLVGDPKKPKEYFLSSDGIEIDDVRNGNGKFNVWMEGAGKEVMRLIGTMQGEKRGESLIINILPDKEKSHVLQIAPKRFSLAFLDWDEVARFDLGLSIDLFNSDKSLRETVAKFVASLPAGALKEKSEVSGILEVNLNYELELARFNYEMLFHGLQVGGRSFKEAEISGSYRARTLHLHNFIFDDLSIAAEIAREDVWKIRFLGGGIKDVVAIGLEGAFDPQKGLAGKVRLFEATPKFMSLISNLPESFLADLSGKVKGSGDFYIGKDSEGQPDFTVKLNLQGGLQMGGTRAELQKPLELTYLSREGLLVQGIEAQLVSSTNSRPQGAAFSGKDPIRMTKEGLKIPKLSFTIVPDAFKGVVATIGQAFPELNPSILPDFRGSTSLHGDLFVFNNDERREMSFSLEEGVMLFMGGERPFKQFMVERSDNLLRLSSEFLVGSKWIGVKAQTNDPLRRKGTVELMESVRAAGKDERLSLQWRQDLQGKFEIVKAYGSLSGLDVDLAADEKERGVLHGSVDIDVAEALTLFSKPGEKEPDPLFQHGRGKFSGTIVLSDEQGQAAIARGKIALSSLSVKKILISDIHADVQAGLDGALFSDLVIEDPAGKAEIKQLTASFAEGGTWHTPHITVRGLRPAAIRTLNGEPMVKNKALKINELDVSDVALCPGLPELCQASGWLRFSNISKSLFQNTLFQIPLELVTRLGLNPASLTPVKGEIFFTVADKKIQITKLKDVFSEGKGSKFFLAGESGSYVDFDGNVRMQIRMKQYNILLKFAELFTVTVKGTYSKPVYSLQKQDGAKKKETASR</sequence>
<evidence type="ECO:0000313" key="1">
    <source>
        <dbReference type="EMBL" id="CRX37725.1"/>
    </source>
</evidence>
<protein>
    <submittedName>
        <fullName evidence="1">Putative polymorphic outer membrane protein</fullName>
    </submittedName>
</protein>
<evidence type="ECO:0000313" key="2">
    <source>
        <dbReference type="Proteomes" id="UP000220251"/>
    </source>
</evidence>
<keyword evidence="2" id="KW-1185">Reference proteome</keyword>
<name>A0A0H5E3C9_9BACT</name>
<gene>
    <name evidence="1" type="primary">pmp</name>
    <name evidence="1" type="ORF">ELAC_0364</name>
</gene>
<accession>A0A0H5E3C9</accession>
<dbReference type="RefSeq" id="WP_098037584.1">
    <property type="nucleotide sequence ID" value="NZ_CWGJ01000006.1"/>
</dbReference>
<dbReference type="OrthoDB" id="19674at2"/>
<reference evidence="2" key="1">
    <citation type="submission" date="2015-06" db="EMBL/GenBank/DDBJ databases">
        <authorList>
            <person name="Bertelli C."/>
        </authorList>
    </citation>
    <scope>NUCLEOTIDE SEQUENCE [LARGE SCALE GENOMIC DNA]</scope>
    <source>
        <strain evidence="2">CRIB-30</strain>
    </source>
</reference>
<dbReference type="EMBL" id="CWGJ01000006">
    <property type="protein sequence ID" value="CRX37725.1"/>
    <property type="molecule type" value="Genomic_DNA"/>
</dbReference>